<protein>
    <submittedName>
        <fullName evidence="9">L,D-transpeptidase family protein</fullName>
    </submittedName>
</protein>
<proteinExistence type="inferred from homology"/>
<organism evidence="9 10">
    <name type="scientific">Gillisia lutea</name>
    <dbReference type="NCBI Taxonomy" id="2909668"/>
    <lineage>
        <taxon>Bacteria</taxon>
        <taxon>Pseudomonadati</taxon>
        <taxon>Bacteroidota</taxon>
        <taxon>Flavobacteriia</taxon>
        <taxon>Flavobacteriales</taxon>
        <taxon>Flavobacteriaceae</taxon>
        <taxon>Gillisia</taxon>
    </lineage>
</organism>
<gene>
    <name evidence="9" type="ORF">L1I30_12030</name>
</gene>
<keyword evidence="4 7" id="KW-0133">Cell shape</keyword>
<evidence type="ECO:0000256" key="2">
    <source>
        <dbReference type="ARBA" id="ARBA00005992"/>
    </source>
</evidence>
<reference evidence="9" key="1">
    <citation type="submission" date="2022-01" db="EMBL/GenBank/DDBJ databases">
        <title>Gillisia lutea sp. nov., isolated from marine plastic residues from the Malvarosa beach (Valencia, Spain).</title>
        <authorList>
            <person name="Vidal-Verdu A."/>
            <person name="Molina-Menor E."/>
            <person name="Satari L."/>
            <person name="Pascual J."/>
            <person name="Pereto J."/>
            <person name="Porcar M."/>
        </authorList>
    </citation>
    <scope>NUCLEOTIDE SEQUENCE</scope>
    <source>
        <strain evidence="9">M10.2A</strain>
    </source>
</reference>
<dbReference type="PANTHER" id="PTHR41533">
    <property type="entry name" value="L,D-TRANSPEPTIDASE HI_1667-RELATED"/>
    <property type="match status" value="1"/>
</dbReference>
<evidence type="ECO:0000256" key="3">
    <source>
        <dbReference type="ARBA" id="ARBA00022679"/>
    </source>
</evidence>
<keyword evidence="6 7" id="KW-0961">Cell wall biogenesis/degradation</keyword>
<dbReference type="PANTHER" id="PTHR41533:SF2">
    <property type="entry name" value="BLR7131 PROTEIN"/>
    <property type="match status" value="1"/>
</dbReference>
<comment type="pathway">
    <text evidence="1 7">Cell wall biogenesis; peptidoglycan biosynthesis.</text>
</comment>
<dbReference type="SUPFAM" id="SSF141523">
    <property type="entry name" value="L,D-transpeptidase catalytic domain-like"/>
    <property type="match status" value="1"/>
</dbReference>
<keyword evidence="10" id="KW-1185">Reference proteome</keyword>
<dbReference type="RefSeq" id="WP_236134541.1">
    <property type="nucleotide sequence ID" value="NZ_JAKGTH010000010.1"/>
</dbReference>
<keyword evidence="5 7" id="KW-0573">Peptidoglycan synthesis</keyword>
<dbReference type="PROSITE" id="PS52029">
    <property type="entry name" value="LD_TPASE"/>
    <property type="match status" value="1"/>
</dbReference>
<evidence type="ECO:0000256" key="1">
    <source>
        <dbReference type="ARBA" id="ARBA00004752"/>
    </source>
</evidence>
<dbReference type="InterPro" id="IPR036365">
    <property type="entry name" value="PGBD-like_sf"/>
</dbReference>
<feature type="domain" description="L,D-TPase catalytic" evidence="8">
    <location>
        <begin position="327"/>
        <end position="502"/>
    </location>
</feature>
<evidence type="ECO:0000313" key="10">
    <source>
        <dbReference type="Proteomes" id="UP001179363"/>
    </source>
</evidence>
<evidence type="ECO:0000256" key="5">
    <source>
        <dbReference type="ARBA" id="ARBA00022984"/>
    </source>
</evidence>
<dbReference type="Gene3D" id="1.10.101.10">
    <property type="entry name" value="PGBD-like superfamily/PGBD"/>
    <property type="match status" value="1"/>
</dbReference>
<dbReference type="Proteomes" id="UP001179363">
    <property type="component" value="Unassembled WGS sequence"/>
</dbReference>
<dbReference type="InterPro" id="IPR005490">
    <property type="entry name" value="LD_TPept_cat_dom"/>
</dbReference>
<sequence>MPTHTCIMNTFLFIPLHNTSIKKNLILLGLLLLFYSCQEHSGKTTNSPALATYQKAIASSKKISEILSTSDTLKLFENDSVTAFYINRKNKPVWNNIEFKNSFIDTLKQAEAQGLNFKDYHGDQLNTLSTLEKPDTESINKLDVLLTDAYFKFGKHLLNGKTNPLKSHEIWDLPRNTANLTKLLESAAEDQNIEIALRSLRPNHPIYNQLIKASKEYKKLSEEFKGFKDIIEGKIIRPEMNDTRIPSIQFRLMYLGYLKNIDPMSNKYSEEILAAIKKFQHDKKLLVDGIIGNSTIAMLNTGPDKRFQQIQANLERWRWYPRYLGDHYLLLNIANFQLQVIQNGKVISTNKTIVGKPSRKTPIYKDEIEYIVFNPSWHIPPTIKNNDVIPQARRNASYLLNKKIDVYNSSGEKLDPFKIDWTHSAIRTYTYRQGPGPTNPLGVVKIIYPNKHYTYLHDTPSKDLFNRNSRALSSGCIRVENALVLAQHLLSDQDDMTPDRINEILKKGRTQQIEMRQKVSIYQLYWTAWQESGVTVFANDIYGYDTKIFEELRKAS</sequence>
<feature type="active site" description="Proton donor/acceptor" evidence="7">
    <location>
        <position position="457"/>
    </location>
</feature>
<dbReference type="Pfam" id="PF20142">
    <property type="entry name" value="Scaffold"/>
    <property type="match status" value="1"/>
</dbReference>
<dbReference type="CDD" id="cd16913">
    <property type="entry name" value="YkuD_like"/>
    <property type="match status" value="1"/>
</dbReference>
<dbReference type="InterPro" id="IPR002477">
    <property type="entry name" value="Peptidoglycan-bd-like"/>
</dbReference>
<evidence type="ECO:0000313" key="9">
    <source>
        <dbReference type="EMBL" id="MCF4102398.1"/>
    </source>
</evidence>
<dbReference type="InterPro" id="IPR036366">
    <property type="entry name" value="PGBDSf"/>
</dbReference>
<dbReference type="Pfam" id="PF01471">
    <property type="entry name" value="PG_binding_1"/>
    <property type="match status" value="1"/>
</dbReference>
<comment type="caution">
    <text evidence="9">The sequence shown here is derived from an EMBL/GenBank/DDBJ whole genome shotgun (WGS) entry which is preliminary data.</text>
</comment>
<accession>A0ABS9EHQ0</accession>
<dbReference type="EMBL" id="JAKGTH010000010">
    <property type="protein sequence ID" value="MCF4102398.1"/>
    <property type="molecule type" value="Genomic_DNA"/>
</dbReference>
<keyword evidence="3" id="KW-0808">Transferase</keyword>
<dbReference type="SUPFAM" id="SSF47090">
    <property type="entry name" value="PGBD-like"/>
    <property type="match status" value="1"/>
</dbReference>
<dbReference type="InterPro" id="IPR045380">
    <property type="entry name" value="LD_TPept_scaffold_dom"/>
</dbReference>
<dbReference type="InterPro" id="IPR052905">
    <property type="entry name" value="LD-transpeptidase_YkuD-like"/>
</dbReference>
<evidence type="ECO:0000256" key="4">
    <source>
        <dbReference type="ARBA" id="ARBA00022960"/>
    </source>
</evidence>
<dbReference type="Pfam" id="PF03734">
    <property type="entry name" value="YkuD"/>
    <property type="match status" value="1"/>
</dbReference>
<name>A0ABS9EHQ0_9FLAO</name>
<evidence type="ECO:0000259" key="8">
    <source>
        <dbReference type="PROSITE" id="PS52029"/>
    </source>
</evidence>
<comment type="similarity">
    <text evidence="2">Belongs to the YkuD family.</text>
</comment>
<evidence type="ECO:0000256" key="7">
    <source>
        <dbReference type="PROSITE-ProRule" id="PRU01373"/>
    </source>
</evidence>
<evidence type="ECO:0000256" key="6">
    <source>
        <dbReference type="ARBA" id="ARBA00023316"/>
    </source>
</evidence>
<dbReference type="InterPro" id="IPR038063">
    <property type="entry name" value="Transpep_catalytic_dom"/>
</dbReference>
<feature type="active site" description="Nucleophile" evidence="7">
    <location>
        <position position="476"/>
    </location>
</feature>
<dbReference type="Gene3D" id="2.40.440.10">
    <property type="entry name" value="L,D-transpeptidase catalytic domain-like"/>
    <property type="match status" value="1"/>
</dbReference>